<sequence length="70" mass="8002">MNSFSKHRPCPWHNSRQQGRPKSVFAEITGARAESDRPPSRRARHTRQATCTDHAARSPAPERGREGMHR</sequence>
<dbReference type="AlphaFoldDB" id="A0A179HDD1"/>
<accession>A0A179HDD1</accession>
<name>A0A179HDD1_PURLI</name>
<feature type="compositionally biased region" description="Basic and acidic residues" evidence="1">
    <location>
        <begin position="54"/>
        <end position="70"/>
    </location>
</feature>
<gene>
    <name evidence="2" type="ORF">VFPBJ_01519</name>
</gene>
<reference evidence="2 3" key="1">
    <citation type="submission" date="2016-01" db="EMBL/GenBank/DDBJ databases">
        <title>Biosynthesis of antibiotic leucinostatins and their inhibition on Phytophthora in bio-control Purpureocillium lilacinum.</title>
        <authorList>
            <person name="Wang G."/>
            <person name="Liu Z."/>
            <person name="Lin R."/>
            <person name="Li E."/>
            <person name="Mao Z."/>
            <person name="Ling J."/>
            <person name="Yin W."/>
            <person name="Xie B."/>
        </authorList>
    </citation>
    <scope>NUCLEOTIDE SEQUENCE [LARGE SCALE GENOMIC DNA]</scope>
    <source>
        <strain evidence="2">PLBJ-1</strain>
    </source>
</reference>
<evidence type="ECO:0000256" key="1">
    <source>
        <dbReference type="SAM" id="MobiDB-lite"/>
    </source>
</evidence>
<evidence type="ECO:0000313" key="3">
    <source>
        <dbReference type="Proteomes" id="UP000078240"/>
    </source>
</evidence>
<evidence type="ECO:0000313" key="2">
    <source>
        <dbReference type="EMBL" id="OAQ87479.1"/>
    </source>
</evidence>
<dbReference type="Proteomes" id="UP000078240">
    <property type="component" value="Unassembled WGS sequence"/>
</dbReference>
<protein>
    <submittedName>
        <fullName evidence="2">Uncharacterized protein</fullName>
    </submittedName>
</protein>
<dbReference type="EMBL" id="LSBH01000001">
    <property type="protein sequence ID" value="OAQ87479.1"/>
    <property type="molecule type" value="Genomic_DNA"/>
</dbReference>
<feature type="region of interest" description="Disordered" evidence="1">
    <location>
        <begin position="1"/>
        <end position="70"/>
    </location>
</feature>
<feature type="compositionally biased region" description="Basic residues" evidence="1">
    <location>
        <begin position="1"/>
        <end position="10"/>
    </location>
</feature>
<organism evidence="2 3">
    <name type="scientific">Purpureocillium lilacinum</name>
    <name type="common">Paecilomyces lilacinus</name>
    <dbReference type="NCBI Taxonomy" id="33203"/>
    <lineage>
        <taxon>Eukaryota</taxon>
        <taxon>Fungi</taxon>
        <taxon>Dikarya</taxon>
        <taxon>Ascomycota</taxon>
        <taxon>Pezizomycotina</taxon>
        <taxon>Sordariomycetes</taxon>
        <taxon>Hypocreomycetidae</taxon>
        <taxon>Hypocreales</taxon>
        <taxon>Ophiocordycipitaceae</taxon>
        <taxon>Purpureocillium</taxon>
    </lineage>
</organism>
<proteinExistence type="predicted"/>
<comment type="caution">
    <text evidence="2">The sequence shown here is derived from an EMBL/GenBank/DDBJ whole genome shotgun (WGS) entry which is preliminary data.</text>
</comment>